<keyword evidence="1" id="KW-0472">Membrane</keyword>
<keyword evidence="1" id="KW-0812">Transmembrane</keyword>
<feature type="non-terminal residue" evidence="2">
    <location>
        <position position="166"/>
    </location>
</feature>
<dbReference type="EMBL" id="BARU01010237">
    <property type="protein sequence ID" value="GAH46085.1"/>
    <property type="molecule type" value="Genomic_DNA"/>
</dbReference>
<name>X1GMM4_9ZZZZ</name>
<reference evidence="2" key="1">
    <citation type="journal article" date="2014" name="Front. Microbiol.">
        <title>High frequency of phylogenetically diverse reductive dehalogenase-homologous genes in deep subseafloor sedimentary metagenomes.</title>
        <authorList>
            <person name="Kawai M."/>
            <person name="Futagami T."/>
            <person name="Toyoda A."/>
            <person name="Takaki Y."/>
            <person name="Nishi S."/>
            <person name="Hori S."/>
            <person name="Arai W."/>
            <person name="Tsubouchi T."/>
            <person name="Morono Y."/>
            <person name="Uchiyama I."/>
            <person name="Ito T."/>
            <person name="Fujiyama A."/>
            <person name="Inagaki F."/>
            <person name="Takami H."/>
        </authorList>
    </citation>
    <scope>NUCLEOTIDE SEQUENCE</scope>
    <source>
        <strain evidence="2">Expedition CK06-06</strain>
    </source>
</reference>
<evidence type="ECO:0000256" key="1">
    <source>
        <dbReference type="SAM" id="Phobius"/>
    </source>
</evidence>
<dbReference type="AlphaFoldDB" id="X1GMM4"/>
<comment type="caution">
    <text evidence="2">The sequence shown here is derived from an EMBL/GenBank/DDBJ whole genome shotgun (WGS) entry which is preliminary data.</text>
</comment>
<organism evidence="2">
    <name type="scientific">marine sediment metagenome</name>
    <dbReference type="NCBI Taxonomy" id="412755"/>
    <lineage>
        <taxon>unclassified sequences</taxon>
        <taxon>metagenomes</taxon>
        <taxon>ecological metagenomes</taxon>
    </lineage>
</organism>
<feature type="transmembrane region" description="Helical" evidence="1">
    <location>
        <begin position="18"/>
        <end position="39"/>
    </location>
</feature>
<feature type="transmembrane region" description="Helical" evidence="1">
    <location>
        <begin position="51"/>
        <end position="79"/>
    </location>
</feature>
<feature type="transmembrane region" description="Helical" evidence="1">
    <location>
        <begin position="125"/>
        <end position="146"/>
    </location>
</feature>
<feature type="transmembrane region" description="Helical" evidence="1">
    <location>
        <begin position="91"/>
        <end position="118"/>
    </location>
</feature>
<accession>X1GMM4</accession>
<evidence type="ECO:0000313" key="2">
    <source>
        <dbReference type="EMBL" id="GAH46085.1"/>
    </source>
</evidence>
<proteinExistence type="predicted"/>
<protein>
    <submittedName>
        <fullName evidence="2">Uncharacterized protein</fullName>
    </submittedName>
</protein>
<gene>
    <name evidence="2" type="ORF">S03H2_19579</name>
</gene>
<sequence>MKKITIEFGFVDLFSFQFLLNIMSSFIIIIGNLFIIKSGKNQPEDVKFSKLLVIAGIINIIFEIMGYFIPVVTSIVFFYSTPNAPEAQIFLSYYIFRSCLFGIPSIITYGVFFIIIGLQNRKKFGIYLLIVGILETFSVSISIIYLNGKIFEYFFIFEGIPVIIIS</sequence>
<keyword evidence="1" id="KW-1133">Transmembrane helix</keyword>